<dbReference type="PaxDb" id="55529-EKX41106"/>
<dbReference type="EMBL" id="JH993026">
    <property type="protein sequence ID" value="EKX41106.1"/>
    <property type="molecule type" value="Genomic_DNA"/>
</dbReference>
<name>L1IXZ1_GUITC</name>
<dbReference type="Proteomes" id="UP000011087">
    <property type="component" value="Unassembled WGS sequence"/>
</dbReference>
<protein>
    <submittedName>
        <fullName evidence="1 2">Uncharacterized protein</fullName>
    </submittedName>
</protein>
<dbReference type="OrthoDB" id="1915375at2759"/>
<reference evidence="2" key="3">
    <citation type="submission" date="2016-03" db="UniProtKB">
        <authorList>
            <consortium name="EnsemblProtists"/>
        </authorList>
    </citation>
    <scope>IDENTIFICATION</scope>
</reference>
<sequence>MADEIKVPLPRYQDSKALLEYAVRKMKEENIIEGVLKWQEKEVDAIIPPEAEEPPSSTRCFRGFSINILQESDLRQQLERIWNASSEEEAERVQMEEFKSLIYEDEHCVGLVPSNFRENKNISPNGINLSSFHKAKDRGLTSRYHLLMLPKARRYNACTLSKQDLELLKHMDTVGRRLLLALAAADSFPADGESNLDRPLTRAELKEISDKVKNNQLDLGTPFYLPGGGDLCPEAAEAQCSQVVTAFQVYPNHSVGWLHLHVFASIGLTRAGFGTFIIPFLLPCHELPS</sequence>
<dbReference type="AlphaFoldDB" id="L1IXZ1"/>
<dbReference type="HOGENOM" id="CLU_964576_0_0_1"/>
<dbReference type="RefSeq" id="XP_005828086.1">
    <property type="nucleotide sequence ID" value="XM_005828029.1"/>
</dbReference>
<evidence type="ECO:0000313" key="2">
    <source>
        <dbReference type="EnsemblProtists" id="EKX41106"/>
    </source>
</evidence>
<dbReference type="Gene3D" id="3.30.428.10">
    <property type="entry name" value="HIT-like"/>
    <property type="match status" value="1"/>
</dbReference>
<organism evidence="1">
    <name type="scientific">Guillardia theta (strain CCMP2712)</name>
    <name type="common">Cryptophyte</name>
    <dbReference type="NCBI Taxonomy" id="905079"/>
    <lineage>
        <taxon>Eukaryota</taxon>
        <taxon>Cryptophyceae</taxon>
        <taxon>Pyrenomonadales</taxon>
        <taxon>Geminigeraceae</taxon>
        <taxon>Guillardia</taxon>
    </lineage>
</organism>
<evidence type="ECO:0000313" key="3">
    <source>
        <dbReference type="Proteomes" id="UP000011087"/>
    </source>
</evidence>
<accession>L1IXZ1</accession>
<dbReference type="InterPro" id="IPR036265">
    <property type="entry name" value="HIT-like_sf"/>
</dbReference>
<dbReference type="KEGG" id="gtt:GUITHDRAFT_142263"/>
<reference evidence="3" key="2">
    <citation type="submission" date="2012-11" db="EMBL/GenBank/DDBJ databases">
        <authorList>
            <person name="Kuo A."/>
            <person name="Curtis B.A."/>
            <person name="Tanifuji G."/>
            <person name="Burki F."/>
            <person name="Gruber A."/>
            <person name="Irimia M."/>
            <person name="Maruyama S."/>
            <person name="Arias M.C."/>
            <person name="Ball S.G."/>
            <person name="Gile G.H."/>
            <person name="Hirakawa Y."/>
            <person name="Hopkins J.F."/>
            <person name="Rensing S.A."/>
            <person name="Schmutz J."/>
            <person name="Symeonidi A."/>
            <person name="Elias M."/>
            <person name="Eveleigh R.J."/>
            <person name="Herman E.K."/>
            <person name="Klute M.J."/>
            <person name="Nakayama T."/>
            <person name="Obornik M."/>
            <person name="Reyes-Prieto A."/>
            <person name="Armbrust E.V."/>
            <person name="Aves S.J."/>
            <person name="Beiko R.G."/>
            <person name="Coutinho P."/>
            <person name="Dacks J.B."/>
            <person name="Durnford D.G."/>
            <person name="Fast N.M."/>
            <person name="Green B.R."/>
            <person name="Grisdale C."/>
            <person name="Hempe F."/>
            <person name="Henrissat B."/>
            <person name="Hoppner M.P."/>
            <person name="Ishida K.-I."/>
            <person name="Kim E."/>
            <person name="Koreny L."/>
            <person name="Kroth P.G."/>
            <person name="Liu Y."/>
            <person name="Malik S.-B."/>
            <person name="Maier U.G."/>
            <person name="McRose D."/>
            <person name="Mock T."/>
            <person name="Neilson J.A."/>
            <person name="Onodera N.T."/>
            <person name="Poole A.M."/>
            <person name="Pritham E.J."/>
            <person name="Richards T.A."/>
            <person name="Rocap G."/>
            <person name="Roy S.W."/>
            <person name="Sarai C."/>
            <person name="Schaack S."/>
            <person name="Shirato S."/>
            <person name="Slamovits C.H."/>
            <person name="Spencer D.F."/>
            <person name="Suzuki S."/>
            <person name="Worden A.Z."/>
            <person name="Zauner S."/>
            <person name="Barry K."/>
            <person name="Bell C."/>
            <person name="Bharti A.K."/>
            <person name="Crow J.A."/>
            <person name="Grimwood J."/>
            <person name="Kramer R."/>
            <person name="Lindquist E."/>
            <person name="Lucas S."/>
            <person name="Salamov A."/>
            <person name="McFadden G.I."/>
            <person name="Lane C.E."/>
            <person name="Keeling P.J."/>
            <person name="Gray M.W."/>
            <person name="Grigoriev I.V."/>
            <person name="Archibald J.M."/>
        </authorList>
    </citation>
    <scope>NUCLEOTIDE SEQUENCE</scope>
    <source>
        <strain evidence="3">CCMP2712</strain>
    </source>
</reference>
<dbReference type="EnsemblProtists" id="EKX41106">
    <property type="protein sequence ID" value="EKX41106"/>
    <property type="gene ID" value="GUITHDRAFT_142263"/>
</dbReference>
<gene>
    <name evidence="1" type="ORF">GUITHDRAFT_142263</name>
</gene>
<keyword evidence="3" id="KW-1185">Reference proteome</keyword>
<dbReference type="GeneID" id="17297727"/>
<dbReference type="SUPFAM" id="SSF54197">
    <property type="entry name" value="HIT-like"/>
    <property type="match status" value="1"/>
</dbReference>
<evidence type="ECO:0000313" key="1">
    <source>
        <dbReference type="EMBL" id="EKX41106.1"/>
    </source>
</evidence>
<reference evidence="1 3" key="1">
    <citation type="journal article" date="2012" name="Nature">
        <title>Algal genomes reveal evolutionary mosaicism and the fate of nucleomorphs.</title>
        <authorList>
            <consortium name="DOE Joint Genome Institute"/>
            <person name="Curtis B.A."/>
            <person name="Tanifuji G."/>
            <person name="Burki F."/>
            <person name="Gruber A."/>
            <person name="Irimia M."/>
            <person name="Maruyama S."/>
            <person name="Arias M.C."/>
            <person name="Ball S.G."/>
            <person name="Gile G.H."/>
            <person name="Hirakawa Y."/>
            <person name="Hopkins J.F."/>
            <person name="Kuo A."/>
            <person name="Rensing S.A."/>
            <person name="Schmutz J."/>
            <person name="Symeonidi A."/>
            <person name="Elias M."/>
            <person name="Eveleigh R.J."/>
            <person name="Herman E.K."/>
            <person name="Klute M.J."/>
            <person name="Nakayama T."/>
            <person name="Obornik M."/>
            <person name="Reyes-Prieto A."/>
            <person name="Armbrust E.V."/>
            <person name="Aves S.J."/>
            <person name="Beiko R.G."/>
            <person name="Coutinho P."/>
            <person name="Dacks J.B."/>
            <person name="Durnford D.G."/>
            <person name="Fast N.M."/>
            <person name="Green B.R."/>
            <person name="Grisdale C.J."/>
            <person name="Hempel F."/>
            <person name="Henrissat B."/>
            <person name="Hoppner M.P."/>
            <person name="Ishida K."/>
            <person name="Kim E."/>
            <person name="Koreny L."/>
            <person name="Kroth P.G."/>
            <person name="Liu Y."/>
            <person name="Malik S.B."/>
            <person name="Maier U.G."/>
            <person name="McRose D."/>
            <person name="Mock T."/>
            <person name="Neilson J.A."/>
            <person name="Onodera N.T."/>
            <person name="Poole A.M."/>
            <person name="Pritham E.J."/>
            <person name="Richards T.A."/>
            <person name="Rocap G."/>
            <person name="Roy S.W."/>
            <person name="Sarai C."/>
            <person name="Schaack S."/>
            <person name="Shirato S."/>
            <person name="Slamovits C.H."/>
            <person name="Spencer D.F."/>
            <person name="Suzuki S."/>
            <person name="Worden A.Z."/>
            <person name="Zauner S."/>
            <person name="Barry K."/>
            <person name="Bell C."/>
            <person name="Bharti A.K."/>
            <person name="Crow J.A."/>
            <person name="Grimwood J."/>
            <person name="Kramer R."/>
            <person name="Lindquist E."/>
            <person name="Lucas S."/>
            <person name="Salamov A."/>
            <person name="McFadden G.I."/>
            <person name="Lane C.E."/>
            <person name="Keeling P.J."/>
            <person name="Gray M.W."/>
            <person name="Grigoriev I.V."/>
            <person name="Archibald J.M."/>
        </authorList>
    </citation>
    <scope>NUCLEOTIDE SEQUENCE</scope>
    <source>
        <strain evidence="1 3">CCMP2712</strain>
    </source>
</reference>
<proteinExistence type="predicted"/>